<dbReference type="STRING" id="56484.A0A1Y2FYW2"/>
<dbReference type="PANTHER" id="PTHR12217">
    <property type="entry name" value="EUKARYOTIC TRANSLATION INITIATION FACTOR 2D"/>
    <property type="match status" value="1"/>
</dbReference>
<dbReference type="AlphaFoldDB" id="A0A1Y2FYW2"/>
<dbReference type="GeneID" id="63787442"/>
<dbReference type="Proteomes" id="UP000193685">
    <property type="component" value="Unassembled WGS sequence"/>
</dbReference>
<dbReference type="Pfam" id="PF01253">
    <property type="entry name" value="SUI1"/>
    <property type="match status" value="1"/>
</dbReference>
<dbReference type="InterPro" id="IPR048248">
    <property type="entry name" value="PUA_eIF2d-like"/>
</dbReference>
<dbReference type="RefSeq" id="XP_040728340.1">
    <property type="nucleotide sequence ID" value="XM_040870843.1"/>
</dbReference>
<proteinExistence type="predicted"/>
<dbReference type="OrthoDB" id="199771at2759"/>
<comment type="caution">
    <text evidence="2">The sequence shown here is derived from an EMBL/GenBank/DDBJ whole genome shotgun (WGS) entry which is preliminary data.</text>
</comment>
<gene>
    <name evidence="2" type="ORF">BCR37DRAFT_390360</name>
</gene>
<dbReference type="Pfam" id="PF25304">
    <property type="entry name" value="WHD_eIF2D"/>
    <property type="match status" value="1"/>
</dbReference>
<dbReference type="PROSITE" id="PS50296">
    <property type="entry name" value="SUI1"/>
    <property type="match status" value="1"/>
</dbReference>
<dbReference type="Gene3D" id="3.30.780.10">
    <property type="entry name" value="SUI1-like domain"/>
    <property type="match status" value="1"/>
</dbReference>
<keyword evidence="3" id="KW-1185">Reference proteome</keyword>
<dbReference type="SUPFAM" id="SSF55159">
    <property type="entry name" value="eIF1-like"/>
    <property type="match status" value="1"/>
</dbReference>
<dbReference type="InterPro" id="IPR057429">
    <property type="entry name" value="WH_eIF2D"/>
</dbReference>
<protein>
    <recommendedName>
        <fullName evidence="1">SUI1 domain-containing protein</fullName>
    </recommendedName>
</protein>
<sequence length="565" mass="62231">MFKKKATYKPASSINGKLRKQFVAHLTTAYPHCFHGLEEETMKQKVATLVPPTLESCLALTAKGEKVTLYTQGKLPRYVQLEEPGKGLSLVPTLYTLQLAPDLLPCVVVPFQVTAFLQSGADLMMRGIQVFPQVEAGLPVAVGFRKEEGDLVLVGIGITALSKAAFDESMATSAAGKGVLMIACIGDTLHPNMTLPGPAAPLPGHAPPILQQAIQVAAQEEPLENWQEVTTELETVELAEPTQVSLQIPTTAEAEHAFEQALLYGLYQIREEAIPLALPMPSSTLMERHILPFLATEEGYETPGIKQTSWKKTSKFLAKQKTLLKCKEQQGQTIVTDVTWDAPALREFVPHPLANQEDDEPAPVKKAKPKVLDLQDLYTLPAKLAPILDFEQARLMTEQQINTLLMRYYERESLIISKHNVRVDPMLADLLLPSDYPHETVSTRVLLKRCLGMATHSYRIGDTGRVRKGVPPKVLINVCGRAGKGGRVTTVVTQLEAYFQEDALEEIAERLRVQCAASTIVRPGLKAGSMEVMVQGPWADQVRAVLEERGMAPVWITVEKTTKKK</sequence>
<evidence type="ECO:0000259" key="1">
    <source>
        <dbReference type="PROSITE" id="PS50296"/>
    </source>
</evidence>
<dbReference type="PANTHER" id="PTHR12217:SF4">
    <property type="entry name" value="EUKARYOTIC TRANSLATION INITIATION FACTOR 2D"/>
    <property type="match status" value="1"/>
</dbReference>
<dbReference type="GO" id="GO:0003743">
    <property type="term" value="F:translation initiation factor activity"/>
    <property type="evidence" value="ECO:0007669"/>
    <property type="project" value="InterPro"/>
</dbReference>
<organism evidence="2 3">
    <name type="scientific">Protomyces lactucae-debilis</name>
    <dbReference type="NCBI Taxonomy" id="2754530"/>
    <lineage>
        <taxon>Eukaryota</taxon>
        <taxon>Fungi</taxon>
        <taxon>Dikarya</taxon>
        <taxon>Ascomycota</taxon>
        <taxon>Taphrinomycotina</taxon>
        <taxon>Taphrinomycetes</taxon>
        <taxon>Taphrinales</taxon>
        <taxon>Protomycetaceae</taxon>
        <taxon>Protomyces</taxon>
    </lineage>
</organism>
<dbReference type="InterPro" id="IPR039757">
    <property type="entry name" value="EIF2D"/>
</dbReference>
<evidence type="ECO:0000313" key="3">
    <source>
        <dbReference type="Proteomes" id="UP000193685"/>
    </source>
</evidence>
<dbReference type="OMA" id="CLGMATH"/>
<accession>A0A1Y2FYW2</accession>
<name>A0A1Y2FYW2_PROLT</name>
<feature type="domain" description="SUI1" evidence="1">
    <location>
        <begin position="476"/>
        <end position="550"/>
    </location>
</feature>
<dbReference type="EMBL" id="MCFI01000001">
    <property type="protein sequence ID" value="ORY87845.1"/>
    <property type="molecule type" value="Genomic_DNA"/>
</dbReference>
<dbReference type="InterPro" id="IPR001950">
    <property type="entry name" value="SUI1"/>
</dbReference>
<dbReference type="InterPro" id="IPR036877">
    <property type="entry name" value="SUI1_dom_sf"/>
</dbReference>
<dbReference type="Gene3D" id="3.10.400.20">
    <property type="match status" value="1"/>
</dbReference>
<reference evidence="2 3" key="1">
    <citation type="submission" date="2016-07" db="EMBL/GenBank/DDBJ databases">
        <title>Pervasive Adenine N6-methylation of Active Genes in Fungi.</title>
        <authorList>
            <consortium name="DOE Joint Genome Institute"/>
            <person name="Mondo S.J."/>
            <person name="Dannebaum R.O."/>
            <person name="Kuo R.C."/>
            <person name="Labutti K."/>
            <person name="Haridas S."/>
            <person name="Kuo A."/>
            <person name="Salamov A."/>
            <person name="Ahrendt S.R."/>
            <person name="Lipzen A."/>
            <person name="Sullivan W."/>
            <person name="Andreopoulos W.B."/>
            <person name="Clum A."/>
            <person name="Lindquist E."/>
            <person name="Daum C."/>
            <person name="Ramamoorthy G.K."/>
            <person name="Gryganskyi A."/>
            <person name="Culley D."/>
            <person name="Magnuson J.K."/>
            <person name="James T.Y."/>
            <person name="O'Malley M.A."/>
            <person name="Stajich J.E."/>
            <person name="Spatafora J.W."/>
            <person name="Visel A."/>
            <person name="Grigoriev I.V."/>
        </authorList>
    </citation>
    <scope>NUCLEOTIDE SEQUENCE [LARGE SCALE GENOMIC DNA]</scope>
    <source>
        <strain evidence="2 3">12-1054</strain>
    </source>
</reference>
<dbReference type="GO" id="GO:0001731">
    <property type="term" value="P:formation of translation preinitiation complex"/>
    <property type="evidence" value="ECO:0007669"/>
    <property type="project" value="InterPro"/>
</dbReference>
<dbReference type="Pfam" id="PF26292">
    <property type="entry name" value="PUA_elF2D"/>
    <property type="match status" value="1"/>
</dbReference>
<evidence type="ECO:0000313" key="2">
    <source>
        <dbReference type="EMBL" id="ORY87845.1"/>
    </source>
</evidence>